<reference evidence="2 3" key="1">
    <citation type="submission" date="2015-02" db="EMBL/GenBank/DDBJ databases">
        <authorList>
            <person name="Chooi Y.-H."/>
        </authorList>
    </citation>
    <scope>NUCLEOTIDE SEQUENCE [LARGE SCALE GENOMIC DNA]</scope>
    <source>
        <strain evidence="2">E3</strain>
    </source>
</reference>
<gene>
    <name evidence="2" type="ORF">PBRA_001630</name>
</gene>
<keyword evidence="3" id="KW-1185">Reference proteome</keyword>
<evidence type="ECO:0000313" key="2">
    <source>
        <dbReference type="EMBL" id="CEP00576.1"/>
    </source>
</evidence>
<sequence>MDRVQEGRRARVRRSRNAIEDALRRGLLERRATPDRAIGATPSPLLWLHEVSGELVAFIMEGHRMFRPELVDEALHRGDGDIDPGLLMFYEGFLTEAQIATVRRDLVAYAASAPDDVFGLDPNRYPQMRPGQVVKFDNPIGKPLFVFPSRVEDDRVPAAKMAICVDATGPHVRYDFLLDDAALSLWGYTAAEMEALQRAHFEKRRDRRPDQKKCFSFFMSLFSPASASVIATVNLVTRYFLASNLAFEVEIRRRDGRTVPAYCTMSSYVHNFYAYVSVASFRARPLASVARIISTIDAPACSLPLERPRRFPEDDSSSYTTAESCSACR</sequence>
<organism evidence="2 3">
    <name type="scientific">Plasmodiophora brassicae</name>
    <name type="common">Clubroot disease agent</name>
    <dbReference type="NCBI Taxonomy" id="37360"/>
    <lineage>
        <taxon>Eukaryota</taxon>
        <taxon>Sar</taxon>
        <taxon>Rhizaria</taxon>
        <taxon>Endomyxa</taxon>
        <taxon>Phytomyxea</taxon>
        <taxon>Plasmodiophorida</taxon>
        <taxon>Plasmodiophoridae</taxon>
        <taxon>Plasmodiophora</taxon>
    </lineage>
</organism>
<dbReference type="EMBL" id="CDSF01000101">
    <property type="protein sequence ID" value="CEP00576.1"/>
    <property type="molecule type" value="Genomic_DNA"/>
</dbReference>
<evidence type="ECO:0000256" key="1">
    <source>
        <dbReference type="SAM" id="Phobius"/>
    </source>
</evidence>
<evidence type="ECO:0000313" key="3">
    <source>
        <dbReference type="Proteomes" id="UP000039324"/>
    </source>
</evidence>
<keyword evidence="1" id="KW-0812">Transmembrane</keyword>
<dbReference type="AlphaFoldDB" id="A0A0G4IZS9"/>
<accession>A0A0G4IZS9</accession>
<feature type="transmembrane region" description="Helical" evidence="1">
    <location>
        <begin position="214"/>
        <end position="236"/>
    </location>
</feature>
<keyword evidence="1" id="KW-1133">Transmembrane helix</keyword>
<dbReference type="Proteomes" id="UP000039324">
    <property type="component" value="Unassembled WGS sequence"/>
</dbReference>
<name>A0A0G4IZS9_PLABS</name>
<keyword evidence="1" id="KW-0472">Membrane</keyword>
<protein>
    <submittedName>
        <fullName evidence="2">Uncharacterized protein</fullName>
    </submittedName>
</protein>
<proteinExistence type="predicted"/>